<sequence>MAEELRKVCMVESGVSLENLDLVMKGQFPDDRALKCYFKCQFETYHLFTEDDTVDSSTVLSFFPSDLQDRYKHIFENCFDIKGADRCETAFMTHLCYHNADPELYFIM</sequence>
<dbReference type="Proteomes" id="UP000695000">
    <property type="component" value="Unplaced"/>
</dbReference>
<dbReference type="PANTHER" id="PTHR11857">
    <property type="entry name" value="ODORANT BINDING PROTEIN-RELATED"/>
    <property type="match status" value="1"/>
</dbReference>
<dbReference type="Gene3D" id="1.10.238.20">
    <property type="entry name" value="Pheromone/general odorant binding protein domain"/>
    <property type="match status" value="1"/>
</dbReference>
<name>A0ABM1N449_NICVS</name>
<keyword evidence="4" id="KW-0732">Signal</keyword>
<dbReference type="RefSeq" id="XP_017781599.1">
    <property type="nucleotide sequence ID" value="XM_017926110.1"/>
</dbReference>
<keyword evidence="3" id="KW-0964">Secreted</keyword>
<dbReference type="InterPro" id="IPR036728">
    <property type="entry name" value="PBP_GOBP_sf"/>
</dbReference>
<evidence type="ECO:0000256" key="3">
    <source>
        <dbReference type="ARBA" id="ARBA00022525"/>
    </source>
</evidence>
<dbReference type="InterPro" id="IPR006170">
    <property type="entry name" value="PBP/GOBP"/>
</dbReference>
<evidence type="ECO:0000256" key="2">
    <source>
        <dbReference type="ARBA" id="ARBA00008098"/>
    </source>
</evidence>
<dbReference type="SMART" id="SM00708">
    <property type="entry name" value="PhBP"/>
    <property type="match status" value="1"/>
</dbReference>
<organism evidence="5 6">
    <name type="scientific">Nicrophorus vespilloides</name>
    <name type="common">Boreal carrion beetle</name>
    <dbReference type="NCBI Taxonomy" id="110193"/>
    <lineage>
        <taxon>Eukaryota</taxon>
        <taxon>Metazoa</taxon>
        <taxon>Ecdysozoa</taxon>
        <taxon>Arthropoda</taxon>
        <taxon>Hexapoda</taxon>
        <taxon>Insecta</taxon>
        <taxon>Pterygota</taxon>
        <taxon>Neoptera</taxon>
        <taxon>Endopterygota</taxon>
        <taxon>Coleoptera</taxon>
        <taxon>Polyphaga</taxon>
        <taxon>Staphyliniformia</taxon>
        <taxon>Silphidae</taxon>
        <taxon>Nicrophorinae</taxon>
        <taxon>Nicrophorus</taxon>
    </lineage>
</organism>
<dbReference type="SUPFAM" id="SSF47565">
    <property type="entry name" value="Insect pheromone/odorant-binding proteins"/>
    <property type="match status" value="1"/>
</dbReference>
<evidence type="ECO:0000313" key="6">
    <source>
        <dbReference type="RefSeq" id="XP_017781599.1"/>
    </source>
</evidence>
<proteinExistence type="inferred from homology"/>
<protein>
    <submittedName>
        <fullName evidence="6">Pheromone-binding protein-related protein 6-like</fullName>
    </submittedName>
</protein>
<evidence type="ECO:0000313" key="5">
    <source>
        <dbReference type="Proteomes" id="UP000695000"/>
    </source>
</evidence>
<dbReference type="PANTHER" id="PTHR11857:SF43">
    <property type="entry name" value="GEO07291P1-RELATED"/>
    <property type="match status" value="1"/>
</dbReference>
<gene>
    <name evidence="6" type="primary">LOC108566298</name>
</gene>
<evidence type="ECO:0000256" key="4">
    <source>
        <dbReference type="ARBA" id="ARBA00022729"/>
    </source>
</evidence>
<keyword evidence="5" id="KW-1185">Reference proteome</keyword>
<evidence type="ECO:0000256" key="1">
    <source>
        <dbReference type="ARBA" id="ARBA00004613"/>
    </source>
</evidence>
<reference evidence="6" key="1">
    <citation type="submission" date="2025-08" db="UniProtKB">
        <authorList>
            <consortium name="RefSeq"/>
        </authorList>
    </citation>
    <scope>IDENTIFICATION</scope>
    <source>
        <tissue evidence="6">Whole Larva</tissue>
    </source>
</reference>
<comment type="subcellular location">
    <subcellularLocation>
        <location evidence="1">Secreted</location>
    </subcellularLocation>
</comment>
<comment type="similarity">
    <text evidence="2">Belongs to the PBP/GOBP family.</text>
</comment>
<dbReference type="CDD" id="cd23992">
    <property type="entry name" value="PBP_GOBP"/>
    <property type="match status" value="1"/>
</dbReference>
<accession>A0ABM1N449</accession>
<dbReference type="GeneID" id="108566298"/>
<dbReference type="Pfam" id="PF01395">
    <property type="entry name" value="PBP_GOBP"/>
    <property type="match status" value="1"/>
</dbReference>